<keyword evidence="12 13" id="KW-0449">Lipoprotein</keyword>
<dbReference type="PROSITE" id="PS51257">
    <property type="entry name" value="PROKAR_LIPOPROTEIN"/>
    <property type="match status" value="1"/>
</dbReference>
<keyword evidence="8" id="KW-0472">Membrane</keyword>
<dbReference type="SUPFAM" id="SSF89392">
    <property type="entry name" value="Prokaryotic lipoproteins and lipoprotein localization factors"/>
    <property type="match status" value="1"/>
</dbReference>
<dbReference type="InterPro" id="IPR004565">
    <property type="entry name" value="OM_lipoprot_LolB"/>
</dbReference>
<dbReference type="AlphaFoldDB" id="A0A7V2T010"/>
<comment type="similarity">
    <text evidence="2">Belongs to the LolB family.</text>
</comment>
<evidence type="ECO:0000256" key="10">
    <source>
        <dbReference type="ARBA" id="ARBA00023186"/>
    </source>
</evidence>
<dbReference type="NCBIfam" id="TIGR00548">
    <property type="entry name" value="lolB"/>
    <property type="match status" value="1"/>
</dbReference>
<gene>
    <name evidence="13" type="primary">lolB</name>
    <name evidence="13" type="ORF">ENJ51_07260</name>
</gene>
<dbReference type="EMBL" id="DRMS01000269">
    <property type="protein sequence ID" value="HFC92594.1"/>
    <property type="molecule type" value="Genomic_DNA"/>
</dbReference>
<evidence type="ECO:0000256" key="2">
    <source>
        <dbReference type="ARBA" id="ARBA00009696"/>
    </source>
</evidence>
<keyword evidence="7" id="KW-0653">Protein transport</keyword>
<dbReference type="GO" id="GO:0009279">
    <property type="term" value="C:cell outer membrane"/>
    <property type="evidence" value="ECO:0007669"/>
    <property type="project" value="UniProtKB-SubCell"/>
</dbReference>
<comment type="subcellular location">
    <subcellularLocation>
        <location evidence="1">Cell outer membrane</location>
        <topology evidence="1">Lipid-anchor</topology>
    </subcellularLocation>
</comment>
<dbReference type="Proteomes" id="UP000885750">
    <property type="component" value="Unassembled WGS sequence"/>
</dbReference>
<dbReference type="InterPro" id="IPR029046">
    <property type="entry name" value="LolA/LolB/LppX"/>
</dbReference>
<reference evidence="13" key="1">
    <citation type="journal article" date="2020" name="mSystems">
        <title>Genome- and Community-Level Interaction Insights into Carbon Utilization and Element Cycling Functions of Hydrothermarchaeota in Hydrothermal Sediment.</title>
        <authorList>
            <person name="Zhou Z."/>
            <person name="Liu Y."/>
            <person name="Xu W."/>
            <person name="Pan J."/>
            <person name="Luo Z.H."/>
            <person name="Li M."/>
        </authorList>
    </citation>
    <scope>NUCLEOTIDE SEQUENCE [LARGE SCALE GENOMIC DNA]</scope>
    <source>
        <strain evidence="13">HyVt-493</strain>
    </source>
</reference>
<evidence type="ECO:0000256" key="1">
    <source>
        <dbReference type="ARBA" id="ARBA00004459"/>
    </source>
</evidence>
<evidence type="ECO:0000256" key="8">
    <source>
        <dbReference type="ARBA" id="ARBA00023136"/>
    </source>
</evidence>
<comment type="subunit">
    <text evidence="3">Monomer.</text>
</comment>
<evidence type="ECO:0000256" key="3">
    <source>
        <dbReference type="ARBA" id="ARBA00011245"/>
    </source>
</evidence>
<keyword evidence="10" id="KW-0143">Chaperone</keyword>
<keyword evidence="5" id="KW-0813">Transport</keyword>
<dbReference type="CDD" id="cd16326">
    <property type="entry name" value="LolB"/>
    <property type="match status" value="1"/>
</dbReference>
<protein>
    <recommendedName>
        <fullName evidence="4">Outer-membrane lipoprotein LolB</fullName>
    </recommendedName>
</protein>
<evidence type="ECO:0000256" key="4">
    <source>
        <dbReference type="ARBA" id="ARBA00016202"/>
    </source>
</evidence>
<evidence type="ECO:0000256" key="9">
    <source>
        <dbReference type="ARBA" id="ARBA00023139"/>
    </source>
</evidence>
<organism evidence="13">
    <name type="scientific">Leucothrix mucor</name>
    <dbReference type="NCBI Taxonomy" id="45248"/>
    <lineage>
        <taxon>Bacteria</taxon>
        <taxon>Pseudomonadati</taxon>
        <taxon>Pseudomonadota</taxon>
        <taxon>Gammaproteobacteria</taxon>
        <taxon>Thiotrichales</taxon>
        <taxon>Thiotrichaceae</taxon>
        <taxon>Leucothrix</taxon>
    </lineage>
</organism>
<accession>A0A7V2T010</accession>
<comment type="caution">
    <text evidence="13">The sequence shown here is derived from an EMBL/GenBank/DDBJ whole genome shotgun (WGS) entry which is preliminary data.</text>
</comment>
<keyword evidence="9" id="KW-0564">Palmitate</keyword>
<evidence type="ECO:0000256" key="6">
    <source>
        <dbReference type="ARBA" id="ARBA00022729"/>
    </source>
</evidence>
<name>A0A7V2T010_LEUMU</name>
<evidence type="ECO:0000313" key="13">
    <source>
        <dbReference type="EMBL" id="HFC92594.1"/>
    </source>
</evidence>
<evidence type="ECO:0000256" key="12">
    <source>
        <dbReference type="ARBA" id="ARBA00023288"/>
    </source>
</evidence>
<proteinExistence type="inferred from homology"/>
<dbReference type="Pfam" id="PF03550">
    <property type="entry name" value="LolB"/>
    <property type="match status" value="1"/>
</dbReference>
<keyword evidence="11" id="KW-0998">Cell outer membrane</keyword>
<dbReference type="GO" id="GO:0015031">
    <property type="term" value="P:protein transport"/>
    <property type="evidence" value="ECO:0007669"/>
    <property type="project" value="UniProtKB-KW"/>
</dbReference>
<keyword evidence="6" id="KW-0732">Signal</keyword>
<evidence type="ECO:0000256" key="5">
    <source>
        <dbReference type="ARBA" id="ARBA00022448"/>
    </source>
</evidence>
<sequence>MNVLTEKNRYTLNKIGVALLFSTLLLGGCTSQQSSIKPVVKATPKPTKTVSSKEALWHKRQQQFARMASWNMDGKVAMRYKTDNWSFGVNWAQKGNNSVINIKNPFTGATVALLTQNNKKVTLKASDGKTYQDTNAERLLKKQANIELPLEGLVYWARGITAPQYPKGKVVLDAMGRPKKLTQANWVIKYKRYKGNAYNSLPKKIILTRKKDAVYVNMVAKKWKTR</sequence>
<dbReference type="Gene3D" id="2.50.20.10">
    <property type="entry name" value="Lipoprotein localisation LolA/LolB/LppX"/>
    <property type="match status" value="1"/>
</dbReference>
<evidence type="ECO:0000256" key="11">
    <source>
        <dbReference type="ARBA" id="ARBA00023237"/>
    </source>
</evidence>
<evidence type="ECO:0000256" key="7">
    <source>
        <dbReference type="ARBA" id="ARBA00022927"/>
    </source>
</evidence>